<gene>
    <name evidence="2" type="ORF">H257_05382</name>
</gene>
<evidence type="ECO:0000313" key="2">
    <source>
        <dbReference type="EMBL" id="ETV81811.1"/>
    </source>
</evidence>
<dbReference type="VEuPathDB" id="FungiDB:H257_05382"/>
<name>W4GR45_APHAT</name>
<dbReference type="RefSeq" id="XP_009828548.1">
    <property type="nucleotide sequence ID" value="XM_009830246.1"/>
</dbReference>
<dbReference type="OrthoDB" id="74557at2759"/>
<feature type="compositionally biased region" description="Low complexity" evidence="1">
    <location>
        <begin position="182"/>
        <end position="196"/>
    </location>
</feature>
<reference evidence="2" key="1">
    <citation type="submission" date="2013-12" db="EMBL/GenBank/DDBJ databases">
        <title>The Genome Sequence of Aphanomyces astaci APO3.</title>
        <authorList>
            <consortium name="The Broad Institute Genomics Platform"/>
            <person name="Russ C."/>
            <person name="Tyler B."/>
            <person name="van West P."/>
            <person name="Dieguez-Uribeondo J."/>
            <person name="Young S.K."/>
            <person name="Zeng Q."/>
            <person name="Gargeya S."/>
            <person name="Fitzgerald M."/>
            <person name="Abouelleil A."/>
            <person name="Alvarado L."/>
            <person name="Chapman S.B."/>
            <person name="Gainer-Dewar J."/>
            <person name="Goldberg J."/>
            <person name="Griggs A."/>
            <person name="Gujja S."/>
            <person name="Hansen M."/>
            <person name="Howarth C."/>
            <person name="Imamovic A."/>
            <person name="Ireland A."/>
            <person name="Larimer J."/>
            <person name="McCowan C."/>
            <person name="Murphy C."/>
            <person name="Pearson M."/>
            <person name="Poon T.W."/>
            <person name="Priest M."/>
            <person name="Roberts A."/>
            <person name="Saif S."/>
            <person name="Shea T."/>
            <person name="Sykes S."/>
            <person name="Wortman J."/>
            <person name="Nusbaum C."/>
            <person name="Birren B."/>
        </authorList>
    </citation>
    <scope>NUCLEOTIDE SEQUENCE [LARGE SCALE GENOMIC DNA]</scope>
    <source>
        <strain evidence="2">APO3</strain>
    </source>
</reference>
<organism evidence="2">
    <name type="scientific">Aphanomyces astaci</name>
    <name type="common">Crayfish plague agent</name>
    <dbReference type="NCBI Taxonomy" id="112090"/>
    <lineage>
        <taxon>Eukaryota</taxon>
        <taxon>Sar</taxon>
        <taxon>Stramenopiles</taxon>
        <taxon>Oomycota</taxon>
        <taxon>Saprolegniomycetes</taxon>
        <taxon>Saprolegniales</taxon>
        <taxon>Verrucalvaceae</taxon>
        <taxon>Aphanomyces</taxon>
    </lineage>
</organism>
<feature type="region of interest" description="Disordered" evidence="1">
    <location>
        <begin position="182"/>
        <end position="209"/>
    </location>
</feature>
<dbReference type="AlphaFoldDB" id="W4GR45"/>
<sequence>MSVKPTIAQNLWRKKRLLTQGVLQAMGKTQPSDDTKFKDALATYVAYIAHIRQVAARLDAQRVALLAFDAASTSLFDITLPHGTSPLDAPARSILDATMTAAVQALDAKAKSLAVHEDVIQARAAAKLEVDSLSRIKSSRVEAATALLETLTDRLFRQFALVQAYRHEFIADEVAMHLATSWTSETQTSASTSTEGEASDRLPREPNATSLSVVPLTPQQATVPTATRLRVSKLTVSPFLAKLKLLSTQLNPHTILYNPGQPIHDDDGTTNQVDDDEYTLDMTASDQCVIGGGTNQSLLLVYSVPPST</sequence>
<evidence type="ECO:0000256" key="1">
    <source>
        <dbReference type="SAM" id="MobiDB-lite"/>
    </source>
</evidence>
<dbReference type="EMBL" id="KI913123">
    <property type="protein sequence ID" value="ETV81811.1"/>
    <property type="molecule type" value="Genomic_DNA"/>
</dbReference>
<protein>
    <submittedName>
        <fullName evidence="2">Uncharacterized protein</fullName>
    </submittedName>
</protein>
<dbReference type="GeneID" id="20807378"/>
<proteinExistence type="predicted"/>
<accession>W4GR45</accession>